<feature type="transmembrane region" description="Helical" evidence="8">
    <location>
        <begin position="192"/>
        <end position="216"/>
    </location>
</feature>
<feature type="transmembrane region" description="Helical" evidence="8">
    <location>
        <begin position="340"/>
        <end position="363"/>
    </location>
</feature>
<dbReference type="Pfam" id="PF00375">
    <property type="entry name" value="SDF"/>
    <property type="match status" value="1"/>
</dbReference>
<dbReference type="PRINTS" id="PR00173">
    <property type="entry name" value="EDTRNSPORT"/>
</dbReference>
<evidence type="ECO:0000256" key="2">
    <source>
        <dbReference type="ARBA" id="ARBA00022448"/>
    </source>
</evidence>
<evidence type="ECO:0000256" key="4">
    <source>
        <dbReference type="ARBA" id="ARBA00022847"/>
    </source>
</evidence>
<evidence type="ECO:0000256" key="7">
    <source>
        <dbReference type="SAM" id="MobiDB-lite"/>
    </source>
</evidence>
<sequence>MKKLASNLTFQVLTAIALGVLVGTLFPGFGAALKPIGDTFINLIKMLIAPIIFLTVVLGIGGMGDLKKVGRVGGKALLYFEIVTTLALIIGVTAANLAQPGVGIDARASVATQSAAQATEASKYTAQAAAGEGMNWVDFFTHIVPHSLVGAFAEGEVLQVLLIAVLFGLAISRVPAEFGEPLMKTFDRLSHVLFGVLALVMRLAPLGAFGGMAFTIGKYGLHALLPLGKLMLVVYLTMFLFVFGVLNAIMRFYGLSLWRFLGFIREEILLVLGTSSSESALPRMIDKLERYGCSRSVAGLVIPTGYSFNLDGTSIYLSIAAIFLAQAFTIPLSLTQEITLIGILMLTSKGAAGVTGSGFIVLASTLAATRVIPVEGVALLLGVDRFMSEARAITNVIGNGVATLVIAKSENEFDEARHQRALQGLAVSGEEVLEPTHPLPETHPDATLPDQQRH</sequence>
<accession>A0ABY4JFV2</accession>
<dbReference type="Gene3D" id="1.10.3860.10">
    <property type="entry name" value="Sodium:dicarboxylate symporter"/>
    <property type="match status" value="1"/>
</dbReference>
<feature type="transmembrane region" description="Helical" evidence="8">
    <location>
        <begin position="315"/>
        <end position="334"/>
    </location>
</feature>
<dbReference type="NCBIfam" id="NF002461">
    <property type="entry name" value="PRK01663.1"/>
    <property type="match status" value="1"/>
</dbReference>
<dbReference type="PANTHER" id="PTHR42865:SF1">
    <property type="entry name" value="AEROBIC C4-DICARBOXYLATE TRANSPORT PROTEIN"/>
    <property type="match status" value="1"/>
</dbReference>
<evidence type="ECO:0000256" key="1">
    <source>
        <dbReference type="ARBA" id="ARBA00004141"/>
    </source>
</evidence>
<dbReference type="InterPro" id="IPR018107">
    <property type="entry name" value="Na-dicarboxylate_symporter_CS"/>
</dbReference>
<organism evidence="9 10">
    <name type="scientific">Hymenobacter sublimis</name>
    <dbReference type="NCBI Taxonomy" id="2933777"/>
    <lineage>
        <taxon>Bacteria</taxon>
        <taxon>Pseudomonadati</taxon>
        <taxon>Bacteroidota</taxon>
        <taxon>Cytophagia</taxon>
        <taxon>Cytophagales</taxon>
        <taxon>Hymenobacteraceae</taxon>
        <taxon>Hymenobacter</taxon>
    </lineage>
</organism>
<dbReference type="PROSITE" id="PS00714">
    <property type="entry name" value="NA_DICARBOXYL_SYMP_2"/>
    <property type="match status" value="1"/>
</dbReference>
<evidence type="ECO:0000256" key="8">
    <source>
        <dbReference type="SAM" id="Phobius"/>
    </source>
</evidence>
<dbReference type="EMBL" id="CP095848">
    <property type="protein sequence ID" value="UPL50672.1"/>
    <property type="molecule type" value="Genomic_DNA"/>
</dbReference>
<gene>
    <name evidence="9" type="ORF">MWH26_07165</name>
</gene>
<feature type="transmembrane region" description="Helical" evidence="8">
    <location>
        <begin position="76"/>
        <end position="98"/>
    </location>
</feature>
<keyword evidence="6 8" id="KW-0472">Membrane</keyword>
<keyword evidence="5 8" id="KW-1133">Transmembrane helix</keyword>
<protein>
    <submittedName>
        <fullName evidence="9">Dicarboxylate/amino acid:cation symporter</fullName>
    </submittedName>
</protein>
<evidence type="ECO:0000256" key="3">
    <source>
        <dbReference type="ARBA" id="ARBA00022692"/>
    </source>
</evidence>
<keyword evidence="4" id="KW-0769">Symport</keyword>
<evidence type="ECO:0000313" key="10">
    <source>
        <dbReference type="Proteomes" id="UP000829647"/>
    </source>
</evidence>
<dbReference type="PANTHER" id="PTHR42865">
    <property type="entry name" value="PROTON/GLUTAMATE-ASPARTATE SYMPORTER"/>
    <property type="match status" value="1"/>
</dbReference>
<reference evidence="9 10" key="1">
    <citation type="submission" date="2022-04" db="EMBL/GenBank/DDBJ databases">
        <title>Hymenobacter sp. isolated from the air.</title>
        <authorList>
            <person name="Won M."/>
            <person name="Lee C.-M."/>
            <person name="Woen H.-Y."/>
            <person name="Kwon S.-W."/>
        </authorList>
    </citation>
    <scope>NUCLEOTIDE SEQUENCE [LARGE SCALE GENOMIC DNA]</scope>
    <source>
        <strain evidence="10">5516 S-25</strain>
    </source>
</reference>
<dbReference type="Proteomes" id="UP000829647">
    <property type="component" value="Chromosome"/>
</dbReference>
<dbReference type="InterPro" id="IPR036458">
    <property type="entry name" value="Na:dicarbo_symporter_sf"/>
</dbReference>
<feature type="transmembrane region" description="Helical" evidence="8">
    <location>
        <begin position="39"/>
        <end position="64"/>
    </location>
</feature>
<feature type="region of interest" description="Disordered" evidence="7">
    <location>
        <begin position="435"/>
        <end position="454"/>
    </location>
</feature>
<evidence type="ECO:0000313" key="9">
    <source>
        <dbReference type="EMBL" id="UPL50672.1"/>
    </source>
</evidence>
<comment type="subcellular location">
    <subcellularLocation>
        <location evidence="1">Membrane</location>
        <topology evidence="1">Multi-pass membrane protein</topology>
    </subcellularLocation>
</comment>
<dbReference type="PROSITE" id="PS00713">
    <property type="entry name" value="NA_DICARBOXYL_SYMP_1"/>
    <property type="match status" value="1"/>
</dbReference>
<evidence type="ECO:0000256" key="5">
    <source>
        <dbReference type="ARBA" id="ARBA00022989"/>
    </source>
</evidence>
<dbReference type="InterPro" id="IPR001991">
    <property type="entry name" value="Na-dicarboxylate_symporter"/>
</dbReference>
<name>A0ABY4JFV2_9BACT</name>
<feature type="transmembrane region" description="Helical" evidence="8">
    <location>
        <begin position="228"/>
        <end position="249"/>
    </location>
</feature>
<feature type="transmembrane region" description="Helical" evidence="8">
    <location>
        <begin position="12"/>
        <end position="33"/>
    </location>
</feature>
<proteinExistence type="predicted"/>
<keyword evidence="10" id="KW-1185">Reference proteome</keyword>
<evidence type="ECO:0000256" key="6">
    <source>
        <dbReference type="ARBA" id="ARBA00023136"/>
    </source>
</evidence>
<keyword evidence="3 8" id="KW-0812">Transmembrane</keyword>
<keyword evidence="2" id="KW-0813">Transport</keyword>
<dbReference type="RefSeq" id="WP_247976664.1">
    <property type="nucleotide sequence ID" value="NZ_CP095848.1"/>
</dbReference>
<dbReference type="SUPFAM" id="SSF118215">
    <property type="entry name" value="Proton glutamate symport protein"/>
    <property type="match status" value="1"/>
</dbReference>